<evidence type="ECO:0000313" key="3">
    <source>
        <dbReference type="Proteomes" id="UP000244223"/>
    </source>
</evidence>
<dbReference type="Gene3D" id="3.40.50.1820">
    <property type="entry name" value="alpha/beta hydrolase"/>
    <property type="match status" value="1"/>
</dbReference>
<dbReference type="OrthoDB" id="9773293at2"/>
<organism evidence="2 3">
    <name type="scientific">Agitococcus lubricus</name>
    <dbReference type="NCBI Taxonomy" id="1077255"/>
    <lineage>
        <taxon>Bacteria</taxon>
        <taxon>Pseudomonadati</taxon>
        <taxon>Pseudomonadota</taxon>
        <taxon>Gammaproteobacteria</taxon>
        <taxon>Moraxellales</taxon>
        <taxon>Moraxellaceae</taxon>
        <taxon>Agitococcus</taxon>
    </lineage>
</organism>
<proteinExistence type="predicted"/>
<dbReference type="RefSeq" id="WP_107864143.1">
    <property type="nucleotide sequence ID" value="NZ_QAON01000001.1"/>
</dbReference>
<dbReference type="Proteomes" id="UP000244223">
    <property type="component" value="Unassembled WGS sequence"/>
</dbReference>
<dbReference type="Pfam" id="PF00561">
    <property type="entry name" value="Abhydrolase_1"/>
    <property type="match status" value="1"/>
</dbReference>
<gene>
    <name evidence="2" type="ORF">C8N29_101189</name>
</gene>
<evidence type="ECO:0000313" key="2">
    <source>
        <dbReference type="EMBL" id="PTQ91117.1"/>
    </source>
</evidence>
<dbReference type="InterPro" id="IPR029058">
    <property type="entry name" value="AB_hydrolase_fold"/>
</dbReference>
<sequence length="266" mass="29726">MPYLTVNGANIYYEEHGQGAQTIVFAHGLLWSGQMYEAQVAFFKQHYRCITFDFRAQGRSQATDSGYDMDTLAADALALIKQLVGKPVHFVGLSMGGFVGMRLAIHHREWLLSLSLLETSADLEPKQNLLKYKVLPKIARWLGMAVVAPQAMHIMFGQTFLTDPHRAEQRVEMRRRLLQNDRVNIGKAINGVFSRQGVYQYLPSITTPTLIIVGDEDIATIPAKSRRMHAAIKHSQLVVIPQAGHTSTVETPDAVNAALEKFIKVI</sequence>
<comment type="caution">
    <text evidence="2">The sequence shown here is derived from an EMBL/GenBank/DDBJ whole genome shotgun (WGS) entry which is preliminary data.</text>
</comment>
<dbReference type="AlphaFoldDB" id="A0A2T5J3B4"/>
<evidence type="ECO:0000259" key="1">
    <source>
        <dbReference type="Pfam" id="PF00561"/>
    </source>
</evidence>
<dbReference type="InterPro" id="IPR050266">
    <property type="entry name" value="AB_hydrolase_sf"/>
</dbReference>
<accession>A0A2T5J3B4</accession>
<keyword evidence="3" id="KW-1185">Reference proteome</keyword>
<protein>
    <submittedName>
        <fullName evidence="2">Pimeloyl-ACP methyl ester carboxylesterase</fullName>
    </submittedName>
</protein>
<reference evidence="2 3" key="1">
    <citation type="submission" date="2018-04" db="EMBL/GenBank/DDBJ databases">
        <title>Genomic Encyclopedia of Archaeal and Bacterial Type Strains, Phase II (KMG-II): from individual species to whole genera.</title>
        <authorList>
            <person name="Goeker M."/>
        </authorList>
    </citation>
    <scope>NUCLEOTIDE SEQUENCE [LARGE SCALE GENOMIC DNA]</scope>
    <source>
        <strain evidence="2 3">DSM 5822</strain>
    </source>
</reference>
<feature type="domain" description="AB hydrolase-1" evidence="1">
    <location>
        <begin position="22"/>
        <end position="247"/>
    </location>
</feature>
<dbReference type="PANTHER" id="PTHR43798">
    <property type="entry name" value="MONOACYLGLYCEROL LIPASE"/>
    <property type="match status" value="1"/>
</dbReference>
<dbReference type="PANTHER" id="PTHR43798:SF29">
    <property type="entry name" value="AB HYDROLASE-1 DOMAIN-CONTAINING PROTEIN"/>
    <property type="match status" value="1"/>
</dbReference>
<dbReference type="EMBL" id="QAON01000001">
    <property type="protein sequence ID" value="PTQ91117.1"/>
    <property type="molecule type" value="Genomic_DNA"/>
</dbReference>
<name>A0A2T5J3B4_9GAMM</name>
<dbReference type="InterPro" id="IPR000073">
    <property type="entry name" value="AB_hydrolase_1"/>
</dbReference>
<dbReference type="SUPFAM" id="SSF53474">
    <property type="entry name" value="alpha/beta-Hydrolases"/>
    <property type="match status" value="1"/>
</dbReference>